<comment type="caution">
    <text evidence="1">The sequence shown here is derived from an EMBL/GenBank/DDBJ whole genome shotgun (WGS) entry which is preliminary data.</text>
</comment>
<proteinExistence type="predicted"/>
<dbReference type="Proteomes" id="UP001586593">
    <property type="component" value="Unassembled WGS sequence"/>
</dbReference>
<accession>A0ABR3W7Z3</accession>
<reference evidence="1 2" key="1">
    <citation type="journal article" date="2024" name="Commun. Biol.">
        <title>Comparative genomic analysis of thermophilic fungi reveals convergent evolutionary adaptations and gene losses.</title>
        <authorList>
            <person name="Steindorff A.S."/>
            <person name="Aguilar-Pontes M.V."/>
            <person name="Robinson A.J."/>
            <person name="Andreopoulos B."/>
            <person name="LaButti K."/>
            <person name="Kuo A."/>
            <person name="Mondo S."/>
            <person name="Riley R."/>
            <person name="Otillar R."/>
            <person name="Haridas S."/>
            <person name="Lipzen A."/>
            <person name="Grimwood J."/>
            <person name="Schmutz J."/>
            <person name="Clum A."/>
            <person name="Reid I.D."/>
            <person name="Moisan M.C."/>
            <person name="Butler G."/>
            <person name="Nguyen T.T.M."/>
            <person name="Dewar K."/>
            <person name="Conant G."/>
            <person name="Drula E."/>
            <person name="Henrissat B."/>
            <person name="Hansel C."/>
            <person name="Singer S."/>
            <person name="Hutchinson M.I."/>
            <person name="de Vries R.P."/>
            <person name="Natvig D.O."/>
            <person name="Powell A.J."/>
            <person name="Tsang A."/>
            <person name="Grigoriev I.V."/>
        </authorList>
    </citation>
    <scope>NUCLEOTIDE SEQUENCE [LARGE SCALE GENOMIC DNA]</scope>
    <source>
        <strain evidence="1 2">ATCC 24622</strain>
    </source>
</reference>
<protein>
    <submittedName>
        <fullName evidence="1">Uncharacterized protein</fullName>
    </submittedName>
</protein>
<organism evidence="1 2">
    <name type="scientific">Phialemonium thermophilum</name>
    <dbReference type="NCBI Taxonomy" id="223376"/>
    <lineage>
        <taxon>Eukaryota</taxon>
        <taxon>Fungi</taxon>
        <taxon>Dikarya</taxon>
        <taxon>Ascomycota</taxon>
        <taxon>Pezizomycotina</taxon>
        <taxon>Sordariomycetes</taxon>
        <taxon>Sordariomycetidae</taxon>
        <taxon>Cephalothecales</taxon>
        <taxon>Cephalothecaceae</taxon>
        <taxon>Phialemonium</taxon>
    </lineage>
</organism>
<keyword evidence="2" id="KW-1185">Reference proteome</keyword>
<dbReference type="EMBL" id="JAZHXJ010000632">
    <property type="protein sequence ID" value="KAL1855334.1"/>
    <property type="molecule type" value="Genomic_DNA"/>
</dbReference>
<sequence>MRTESHWVDNNIENKLTPTLEYLAAHPQWIARSLRRFGRDEPPCPHSPPPLTEERQLEHNHLYYYERDPAPDRTSTCLAVLHFCKHGNKRELLFVLGGKTRIKSVANLPDPVKLTQIETEQVDRVGFIRSPSGLS</sequence>
<evidence type="ECO:0000313" key="2">
    <source>
        <dbReference type="Proteomes" id="UP001586593"/>
    </source>
</evidence>
<evidence type="ECO:0000313" key="1">
    <source>
        <dbReference type="EMBL" id="KAL1855334.1"/>
    </source>
</evidence>
<name>A0ABR3W7Z3_9PEZI</name>
<gene>
    <name evidence="1" type="ORF">VTK73DRAFT_8580</name>
</gene>